<evidence type="ECO:0000256" key="1">
    <source>
        <dbReference type="SAM" id="Phobius"/>
    </source>
</evidence>
<evidence type="ECO:0000313" key="3">
    <source>
        <dbReference type="Proteomes" id="UP000282311"/>
    </source>
</evidence>
<dbReference type="AlphaFoldDB" id="A0A3B0AZZ1"/>
<sequence length="118" mass="12950">MQLAAIFSSPFIEMEGILPAFHEYDYIVIVKVIPATPVLLVRYERRLNALNRTLRRRTMAAALSGLLFLVCAAVTALLLQADKIGAPISLFLTLTMSFGGLFAGHAAVLFVRTRSPKT</sequence>
<feature type="transmembrane region" description="Helical" evidence="1">
    <location>
        <begin position="24"/>
        <end position="41"/>
    </location>
</feature>
<keyword evidence="1" id="KW-0472">Membrane</keyword>
<comment type="caution">
    <text evidence="2">The sequence shown here is derived from an EMBL/GenBank/DDBJ whole genome shotgun (WGS) entry which is preliminary data.</text>
</comment>
<name>A0A3B0AZZ1_9BACL</name>
<accession>A0A3B0AZZ1</accession>
<feature type="transmembrane region" description="Helical" evidence="1">
    <location>
        <begin position="61"/>
        <end position="81"/>
    </location>
</feature>
<dbReference type="Proteomes" id="UP000282311">
    <property type="component" value="Unassembled WGS sequence"/>
</dbReference>
<keyword evidence="1" id="KW-1133">Transmembrane helix</keyword>
<keyword evidence="1" id="KW-0812">Transmembrane</keyword>
<feature type="transmembrane region" description="Helical" evidence="1">
    <location>
        <begin position="87"/>
        <end position="111"/>
    </location>
</feature>
<evidence type="ECO:0000313" key="2">
    <source>
        <dbReference type="EMBL" id="RKN66073.1"/>
    </source>
</evidence>
<keyword evidence="3" id="KW-1185">Reference proteome</keyword>
<dbReference type="EMBL" id="RBAH01000035">
    <property type="protein sequence ID" value="RKN66073.1"/>
    <property type="molecule type" value="Genomic_DNA"/>
</dbReference>
<organism evidence="2 3">
    <name type="scientific">Paenibacillus ginsengarvi</name>
    <dbReference type="NCBI Taxonomy" id="400777"/>
    <lineage>
        <taxon>Bacteria</taxon>
        <taxon>Bacillati</taxon>
        <taxon>Bacillota</taxon>
        <taxon>Bacilli</taxon>
        <taxon>Bacillales</taxon>
        <taxon>Paenibacillaceae</taxon>
        <taxon>Paenibacillus</taxon>
    </lineage>
</organism>
<gene>
    <name evidence="2" type="ORF">D7M11_31870</name>
</gene>
<proteinExistence type="predicted"/>
<protein>
    <submittedName>
        <fullName evidence="2">Uncharacterized protein</fullName>
    </submittedName>
</protein>
<reference evidence="2 3" key="1">
    <citation type="journal article" date="2007" name="Int. J. Syst. Evol. Microbiol.">
        <title>Paenibacillus ginsengarvi sp. nov., isolated from soil from ginseng cultivation.</title>
        <authorList>
            <person name="Yoon M.H."/>
            <person name="Ten L.N."/>
            <person name="Im W.T."/>
        </authorList>
    </citation>
    <scope>NUCLEOTIDE SEQUENCE [LARGE SCALE GENOMIC DNA]</scope>
    <source>
        <strain evidence="2 3">KCTC 13059</strain>
    </source>
</reference>